<dbReference type="EMBL" id="SLZR01000004">
    <property type="protein sequence ID" value="TCS41919.1"/>
    <property type="molecule type" value="Genomic_DNA"/>
</dbReference>
<evidence type="ECO:0000313" key="3">
    <source>
        <dbReference type="Proteomes" id="UP000295793"/>
    </source>
</evidence>
<sequence>MMAIYFHAKKTVLTIAIMAAVTVAFYVLGIKAEENGFVENVQIGVLLAAFVCWVGEAIKANKLADAPHSPVFAAFFALVVYIVLGRELTWLKVIGVNSGVADLIELASIIIALVLLIGFLFFWIVRVSNRLKCLINYMSSLSFFYAVCSFVFVLVGDVFENNLLHVSRYQFFEEMAELTGYIFITLSAINFSKKINAAYERN</sequence>
<comment type="caution">
    <text evidence="2">The sequence shown here is derived from an EMBL/GenBank/DDBJ whole genome shotgun (WGS) entry which is preliminary data.</text>
</comment>
<feature type="transmembrane region" description="Helical" evidence="1">
    <location>
        <begin position="137"/>
        <end position="155"/>
    </location>
</feature>
<reference evidence="2 3" key="1">
    <citation type="submission" date="2019-03" db="EMBL/GenBank/DDBJ databases">
        <title>Genomic Encyclopedia of Archaeal and Bacterial Type Strains, Phase II (KMG-II): from individual species to whole genera.</title>
        <authorList>
            <person name="Goeker M."/>
        </authorList>
    </citation>
    <scope>NUCLEOTIDE SEQUENCE [LARGE SCALE GENOMIC DNA]</scope>
    <source>
        <strain evidence="2 3">DSM 15388</strain>
    </source>
</reference>
<feature type="transmembrane region" description="Helical" evidence="1">
    <location>
        <begin position="12"/>
        <end position="29"/>
    </location>
</feature>
<accession>A0A4V2UJY5</accession>
<dbReference type="AlphaFoldDB" id="A0A4V2UJY5"/>
<protein>
    <submittedName>
        <fullName evidence="2">Uncharacterized protein</fullName>
    </submittedName>
</protein>
<dbReference type="RefSeq" id="WP_132700656.1">
    <property type="nucleotide sequence ID" value="NZ_SLZR01000004.1"/>
</dbReference>
<evidence type="ECO:0000313" key="2">
    <source>
        <dbReference type="EMBL" id="TCS41919.1"/>
    </source>
</evidence>
<name>A0A4V2UJY5_9GAMM</name>
<feature type="transmembrane region" description="Helical" evidence="1">
    <location>
        <begin position="103"/>
        <end position="125"/>
    </location>
</feature>
<keyword evidence="1" id="KW-0472">Membrane</keyword>
<feature type="transmembrane region" description="Helical" evidence="1">
    <location>
        <begin position="41"/>
        <end position="58"/>
    </location>
</feature>
<proteinExistence type="predicted"/>
<organism evidence="2 3">
    <name type="scientific">Reinekea marinisedimentorum</name>
    <dbReference type="NCBI Taxonomy" id="230495"/>
    <lineage>
        <taxon>Bacteria</taxon>
        <taxon>Pseudomonadati</taxon>
        <taxon>Pseudomonadota</taxon>
        <taxon>Gammaproteobacteria</taxon>
        <taxon>Oceanospirillales</taxon>
        <taxon>Saccharospirillaceae</taxon>
        <taxon>Reinekea</taxon>
    </lineage>
</organism>
<feature type="transmembrane region" description="Helical" evidence="1">
    <location>
        <begin position="70"/>
        <end position="91"/>
    </location>
</feature>
<dbReference type="Proteomes" id="UP000295793">
    <property type="component" value="Unassembled WGS sequence"/>
</dbReference>
<keyword evidence="1" id="KW-1133">Transmembrane helix</keyword>
<keyword evidence="1" id="KW-0812">Transmembrane</keyword>
<gene>
    <name evidence="2" type="ORF">BCF53_10423</name>
</gene>
<feature type="transmembrane region" description="Helical" evidence="1">
    <location>
        <begin position="175"/>
        <end position="192"/>
    </location>
</feature>
<dbReference type="OrthoDB" id="9921005at2"/>
<evidence type="ECO:0000256" key="1">
    <source>
        <dbReference type="SAM" id="Phobius"/>
    </source>
</evidence>
<keyword evidence="3" id="KW-1185">Reference proteome</keyword>